<feature type="region of interest" description="Disordered" evidence="1">
    <location>
        <begin position="1"/>
        <end position="48"/>
    </location>
</feature>
<gene>
    <name evidence="2" type="ORF">ACFSDA_03755</name>
</gene>
<evidence type="ECO:0000313" key="3">
    <source>
        <dbReference type="Proteomes" id="UP001597280"/>
    </source>
</evidence>
<sequence>MNAEPATPSPAEDDSPAAPTRDAAASAATSAADRSNPADRLVTTEHSIDLPGGPLRYRAVTGTVVLREEPEGGEYGRASAYAEMFSVSYLARPADGADGTAADTASRPVVFAFNGGPGASTVWLHLGVLGPRRVVAGDAGSPVGPPWGLVDNPETLLRDADLVMVDAMTTGYSRPVPGAKHDRHHGFAADRDLIASFVVDWLTRHDRWSSPVHLAGESYGTTRAAAVAARLLERYWVAVAGIALISPVLDFGTLEFTAGNDRPFVHYLPTYAAIAHAHGKHEGRLLQDVVDEAEAFAEQEYPALLAAGLRLGPEQVAEAAARIGALIGVDPDWVERADLRVEHMAFLAELLRDQGLVTGRIDGRFTAPAGDRNAAQMETDPSIDQLAPAYTGALNQYLATELGYRDDVVYEIMAGRVHPWSYQDFEGRSVEVATDLSRLLRRSPHTRVLVSHGYHDAATPFHASEHVLAHLQIPREVAEQRIRVEYYEAGHMMYCHEPSRLALSEHLADLVRGAVGAWSERSDGV</sequence>
<evidence type="ECO:0000313" key="2">
    <source>
        <dbReference type="EMBL" id="MFD1834184.1"/>
    </source>
</evidence>
<dbReference type="Pfam" id="PF00450">
    <property type="entry name" value="Peptidase_S10"/>
    <property type="match status" value="1"/>
</dbReference>
<dbReference type="EMBL" id="JBHUFL010000002">
    <property type="protein sequence ID" value="MFD1834184.1"/>
    <property type="molecule type" value="Genomic_DNA"/>
</dbReference>
<reference evidence="3" key="1">
    <citation type="journal article" date="2019" name="Int. J. Syst. Evol. Microbiol.">
        <title>The Global Catalogue of Microorganisms (GCM) 10K type strain sequencing project: providing services to taxonomists for standard genome sequencing and annotation.</title>
        <authorList>
            <consortium name="The Broad Institute Genomics Platform"/>
            <consortium name="The Broad Institute Genome Sequencing Center for Infectious Disease"/>
            <person name="Wu L."/>
            <person name="Ma J."/>
        </authorList>
    </citation>
    <scope>NUCLEOTIDE SEQUENCE [LARGE SCALE GENOMIC DNA]</scope>
    <source>
        <strain evidence="3">JCM 11650</strain>
    </source>
</reference>
<name>A0ABW4PV77_9MICO</name>
<dbReference type="InterPro" id="IPR001563">
    <property type="entry name" value="Peptidase_S10"/>
</dbReference>
<protein>
    <submittedName>
        <fullName evidence="2">S10 family peptidase</fullName>
    </submittedName>
</protein>
<accession>A0ABW4PV77</accession>
<keyword evidence="3" id="KW-1185">Reference proteome</keyword>
<evidence type="ECO:0000256" key="1">
    <source>
        <dbReference type="SAM" id="MobiDB-lite"/>
    </source>
</evidence>
<dbReference type="RefSeq" id="WP_343903591.1">
    <property type="nucleotide sequence ID" value="NZ_BAAAIS010000002.1"/>
</dbReference>
<dbReference type="SUPFAM" id="SSF53474">
    <property type="entry name" value="alpha/beta-Hydrolases"/>
    <property type="match status" value="1"/>
</dbReference>
<proteinExistence type="predicted"/>
<comment type="caution">
    <text evidence="2">The sequence shown here is derived from an EMBL/GenBank/DDBJ whole genome shotgun (WGS) entry which is preliminary data.</text>
</comment>
<feature type="compositionally biased region" description="Low complexity" evidence="1">
    <location>
        <begin position="1"/>
        <end position="35"/>
    </location>
</feature>
<organism evidence="2 3">
    <name type="scientific">Brachybacterium rhamnosum</name>
    <dbReference type="NCBI Taxonomy" id="173361"/>
    <lineage>
        <taxon>Bacteria</taxon>
        <taxon>Bacillati</taxon>
        <taxon>Actinomycetota</taxon>
        <taxon>Actinomycetes</taxon>
        <taxon>Micrococcales</taxon>
        <taxon>Dermabacteraceae</taxon>
        <taxon>Brachybacterium</taxon>
    </lineage>
</organism>
<dbReference type="Proteomes" id="UP001597280">
    <property type="component" value="Unassembled WGS sequence"/>
</dbReference>
<dbReference type="InterPro" id="IPR029058">
    <property type="entry name" value="AB_hydrolase_fold"/>
</dbReference>
<dbReference type="Gene3D" id="3.40.50.1820">
    <property type="entry name" value="alpha/beta hydrolase"/>
    <property type="match status" value="1"/>
</dbReference>